<evidence type="ECO:0000313" key="1">
    <source>
        <dbReference type="EMBL" id="CBX98921.1"/>
    </source>
</evidence>
<accession>E5A5M3</accession>
<reference evidence="2" key="1">
    <citation type="journal article" date="2011" name="Nat. Commun.">
        <title>Effector diversification within compartments of the Leptosphaeria maculans genome affected by Repeat-Induced Point mutations.</title>
        <authorList>
            <person name="Rouxel T."/>
            <person name="Grandaubert J."/>
            <person name="Hane J.K."/>
            <person name="Hoede C."/>
            <person name="van de Wouw A.P."/>
            <person name="Couloux A."/>
            <person name="Dominguez V."/>
            <person name="Anthouard V."/>
            <person name="Bally P."/>
            <person name="Bourras S."/>
            <person name="Cozijnsen A.J."/>
            <person name="Ciuffetti L.M."/>
            <person name="Degrave A."/>
            <person name="Dilmaghani A."/>
            <person name="Duret L."/>
            <person name="Fudal I."/>
            <person name="Goodwin S.B."/>
            <person name="Gout L."/>
            <person name="Glaser N."/>
            <person name="Linglin J."/>
            <person name="Kema G.H.J."/>
            <person name="Lapalu N."/>
            <person name="Lawrence C.B."/>
            <person name="May K."/>
            <person name="Meyer M."/>
            <person name="Ollivier B."/>
            <person name="Poulain J."/>
            <person name="Schoch C.L."/>
            <person name="Simon A."/>
            <person name="Spatafora J.W."/>
            <person name="Stachowiak A."/>
            <person name="Turgeon B.G."/>
            <person name="Tyler B.M."/>
            <person name="Vincent D."/>
            <person name="Weissenbach J."/>
            <person name="Amselem J."/>
            <person name="Quesneville H."/>
            <person name="Oliver R.P."/>
            <person name="Wincker P."/>
            <person name="Balesdent M.-H."/>
            <person name="Howlett B.J."/>
        </authorList>
    </citation>
    <scope>NUCLEOTIDE SEQUENCE [LARGE SCALE GENOMIC DNA]</scope>
    <source>
        <strain evidence="2">JN3 / isolate v23.1.3 / race Av1-4-5-6-7-8</strain>
    </source>
</reference>
<dbReference type="AlphaFoldDB" id="E5A5M3"/>
<sequence>MLGRWRAARCGYHAGGIMCILPFLLRDAAGLQFPISFDLEDQMIESYPSAEAEQADTLVQT</sequence>
<protein>
    <submittedName>
        <fullName evidence="1">Predicted protein</fullName>
    </submittedName>
</protein>
<dbReference type="VEuPathDB" id="FungiDB:LEMA_uP081600.1"/>
<dbReference type="HOGENOM" id="CLU_2923079_0_0_1"/>
<name>E5A5M3_LEPMJ</name>
<keyword evidence="2" id="KW-1185">Reference proteome</keyword>
<dbReference type="Proteomes" id="UP000002668">
    <property type="component" value="Genome"/>
</dbReference>
<gene>
    <name evidence="1" type="ORF">LEMA_uP081600.1</name>
</gene>
<organism evidence="2">
    <name type="scientific">Leptosphaeria maculans (strain JN3 / isolate v23.1.3 / race Av1-4-5-6-7-8)</name>
    <name type="common">Blackleg fungus</name>
    <name type="synonym">Phoma lingam</name>
    <dbReference type="NCBI Taxonomy" id="985895"/>
    <lineage>
        <taxon>Eukaryota</taxon>
        <taxon>Fungi</taxon>
        <taxon>Dikarya</taxon>
        <taxon>Ascomycota</taxon>
        <taxon>Pezizomycotina</taxon>
        <taxon>Dothideomycetes</taxon>
        <taxon>Pleosporomycetidae</taxon>
        <taxon>Pleosporales</taxon>
        <taxon>Pleosporineae</taxon>
        <taxon>Leptosphaeriaceae</taxon>
        <taxon>Plenodomus</taxon>
        <taxon>Plenodomus lingam/Leptosphaeria maculans species complex</taxon>
    </lineage>
</organism>
<evidence type="ECO:0000313" key="2">
    <source>
        <dbReference type="Proteomes" id="UP000002668"/>
    </source>
</evidence>
<dbReference type="InParanoid" id="E5A5M3"/>
<dbReference type="EMBL" id="FP929134">
    <property type="protein sequence ID" value="CBX98921.1"/>
    <property type="molecule type" value="Genomic_DNA"/>
</dbReference>
<proteinExistence type="predicted"/>